<keyword evidence="2" id="KW-0813">Transport</keyword>
<organism evidence="9 10">
    <name type="scientific">Phyllotreta striolata</name>
    <name type="common">Striped flea beetle</name>
    <name type="synonym">Crioceris striolata</name>
    <dbReference type="NCBI Taxonomy" id="444603"/>
    <lineage>
        <taxon>Eukaryota</taxon>
        <taxon>Metazoa</taxon>
        <taxon>Ecdysozoa</taxon>
        <taxon>Arthropoda</taxon>
        <taxon>Hexapoda</taxon>
        <taxon>Insecta</taxon>
        <taxon>Pterygota</taxon>
        <taxon>Neoptera</taxon>
        <taxon>Endopterygota</taxon>
        <taxon>Coleoptera</taxon>
        <taxon>Polyphaga</taxon>
        <taxon>Cucujiformia</taxon>
        <taxon>Chrysomeloidea</taxon>
        <taxon>Chrysomelidae</taxon>
        <taxon>Galerucinae</taxon>
        <taxon>Alticini</taxon>
        <taxon>Phyllotreta</taxon>
    </lineage>
</organism>
<feature type="transmembrane region" description="Helical" evidence="7">
    <location>
        <begin position="80"/>
        <end position="99"/>
    </location>
</feature>
<evidence type="ECO:0000259" key="8">
    <source>
        <dbReference type="PROSITE" id="PS50850"/>
    </source>
</evidence>
<evidence type="ECO:0000256" key="5">
    <source>
        <dbReference type="ARBA" id="ARBA00023136"/>
    </source>
</evidence>
<feature type="transmembrane region" description="Helical" evidence="7">
    <location>
        <begin position="510"/>
        <end position="528"/>
    </location>
</feature>
<dbReference type="GO" id="GO:0016020">
    <property type="term" value="C:membrane"/>
    <property type="evidence" value="ECO:0007669"/>
    <property type="project" value="UniProtKB-SubCell"/>
</dbReference>
<dbReference type="Gene3D" id="1.20.1250.20">
    <property type="entry name" value="MFS general substrate transporter like domains"/>
    <property type="match status" value="1"/>
</dbReference>
<reference evidence="9" key="1">
    <citation type="submission" date="2022-01" db="EMBL/GenBank/DDBJ databases">
        <authorList>
            <person name="King R."/>
        </authorList>
    </citation>
    <scope>NUCLEOTIDE SEQUENCE</scope>
</reference>
<dbReference type="InterPro" id="IPR036259">
    <property type="entry name" value="MFS_trans_sf"/>
</dbReference>
<feature type="transmembrane region" description="Helical" evidence="7">
    <location>
        <begin position="405"/>
        <end position="425"/>
    </location>
</feature>
<dbReference type="OrthoDB" id="3936150at2759"/>
<dbReference type="SUPFAM" id="SSF103473">
    <property type="entry name" value="MFS general substrate transporter"/>
    <property type="match status" value="1"/>
</dbReference>
<keyword evidence="4 7" id="KW-1133">Transmembrane helix</keyword>
<name>A0A9P0GN87_PHYSR</name>
<evidence type="ECO:0000313" key="9">
    <source>
        <dbReference type="EMBL" id="CAH1161851.1"/>
    </source>
</evidence>
<feature type="transmembrane region" description="Helical" evidence="7">
    <location>
        <begin position="208"/>
        <end position="227"/>
    </location>
</feature>
<dbReference type="AlphaFoldDB" id="A0A9P0GN87"/>
<evidence type="ECO:0000256" key="4">
    <source>
        <dbReference type="ARBA" id="ARBA00022989"/>
    </source>
</evidence>
<evidence type="ECO:0000256" key="7">
    <source>
        <dbReference type="SAM" id="Phobius"/>
    </source>
</evidence>
<evidence type="ECO:0000256" key="1">
    <source>
        <dbReference type="ARBA" id="ARBA00004141"/>
    </source>
</evidence>
<keyword evidence="5 7" id="KW-0472">Membrane</keyword>
<feature type="transmembrane region" description="Helical" evidence="7">
    <location>
        <begin position="133"/>
        <end position="155"/>
    </location>
</feature>
<feature type="transmembrane region" description="Helical" evidence="7">
    <location>
        <begin position="108"/>
        <end position="127"/>
    </location>
</feature>
<dbReference type="Proteomes" id="UP001153712">
    <property type="component" value="Chromosome 12"/>
</dbReference>
<protein>
    <recommendedName>
        <fullName evidence="8">Major facilitator superfamily (MFS) profile domain-containing protein</fullName>
    </recommendedName>
</protein>
<keyword evidence="3 7" id="KW-0812">Transmembrane</keyword>
<feature type="region of interest" description="Disordered" evidence="6">
    <location>
        <begin position="1"/>
        <end position="23"/>
    </location>
</feature>
<evidence type="ECO:0000256" key="3">
    <source>
        <dbReference type="ARBA" id="ARBA00022692"/>
    </source>
</evidence>
<proteinExistence type="predicted"/>
<feature type="transmembrane region" description="Helical" evidence="7">
    <location>
        <begin position="477"/>
        <end position="498"/>
    </location>
</feature>
<dbReference type="PROSITE" id="PS50850">
    <property type="entry name" value="MFS"/>
    <property type="match status" value="1"/>
</dbReference>
<accession>A0A9P0GN87</accession>
<keyword evidence="10" id="KW-1185">Reference proteome</keyword>
<dbReference type="PANTHER" id="PTHR23511">
    <property type="entry name" value="SYNAPTIC VESICLE GLYCOPROTEIN 2"/>
    <property type="match status" value="1"/>
</dbReference>
<evidence type="ECO:0000256" key="2">
    <source>
        <dbReference type="ARBA" id="ARBA00022448"/>
    </source>
</evidence>
<dbReference type="GO" id="GO:0022857">
    <property type="term" value="F:transmembrane transporter activity"/>
    <property type="evidence" value="ECO:0007669"/>
    <property type="project" value="InterPro"/>
</dbReference>
<feature type="transmembrane region" description="Helical" evidence="7">
    <location>
        <begin position="374"/>
        <end position="393"/>
    </location>
</feature>
<feature type="domain" description="Major facilitator superfamily (MFS) profile" evidence="8">
    <location>
        <begin position="42"/>
        <end position="533"/>
    </location>
</feature>
<dbReference type="PANTHER" id="PTHR23511:SF36">
    <property type="entry name" value="EG:BACR7A4.13 PROTEIN-RELATED"/>
    <property type="match status" value="1"/>
</dbReference>
<evidence type="ECO:0000313" key="10">
    <source>
        <dbReference type="Proteomes" id="UP001153712"/>
    </source>
</evidence>
<evidence type="ECO:0000256" key="6">
    <source>
        <dbReference type="SAM" id="MobiDB-lite"/>
    </source>
</evidence>
<dbReference type="InterPro" id="IPR011701">
    <property type="entry name" value="MFS"/>
</dbReference>
<comment type="subcellular location">
    <subcellularLocation>
        <location evidence="1">Membrane</location>
        <topology evidence="1">Multi-pass membrane protein</topology>
    </subcellularLocation>
</comment>
<feature type="transmembrane region" description="Helical" evidence="7">
    <location>
        <begin position="167"/>
        <end position="188"/>
    </location>
</feature>
<gene>
    <name evidence="9" type="ORF">PHYEVI_LOCUS3319</name>
</gene>
<dbReference type="InterPro" id="IPR020846">
    <property type="entry name" value="MFS_dom"/>
</dbReference>
<dbReference type="EMBL" id="OU900105">
    <property type="protein sequence ID" value="CAH1161851.1"/>
    <property type="molecule type" value="Genomic_DNA"/>
</dbReference>
<feature type="transmembrane region" description="Helical" evidence="7">
    <location>
        <begin position="38"/>
        <end position="55"/>
    </location>
</feature>
<sequence>MEVQTTNKNNIEDENNDNKTDSPASFEEAISATGFGKYNYYLLFVICFPCLTNVFNNADLSFILSAAQCDLNLTLEDKGILNGVMFAGMVSSGLIWGFLCDAFGRKNILVYGYFTSGVFGLIAAMSANKNVLIAAKFLSGVVINGPFSASTAHIAEFHSTNYRSIVNTTRGIFLSLASLIMPVLAWAILPRTWNISVFGLFELHSWNFFLIVCSLTTVVSGIFYIFLPESPKYLMSTGRNKQALLVMQRVYALNTGKSGEEFPVRKLHEEVARRSLSGQITIKDTLIHELKEFKKIFHHPYLLSVALVVFNDFTLMSSVNTLKLWLPSIFQSVSDYKYIHNGTTSSVCDMLQMIQPQNVSTSTSETCIVAEDSLSVYVNTFIAAFTRILAFSISTPFVKWMGVKTLNICCCFLTTIFNVAIYFAYDETTITTLSSVGTAIGSVAGNLLLSLTLEMFPTTLRTIAISLHYTFGRAGTLMGNIIFPHLINAGCFPPFLFIGISSLGKKKRKFLNLVNIADILCCFYKLFFMLQLARWVHFCIPA</sequence>
<dbReference type="Pfam" id="PF07690">
    <property type="entry name" value="MFS_1"/>
    <property type="match status" value="1"/>
</dbReference>